<evidence type="ECO:0008006" key="10">
    <source>
        <dbReference type="Google" id="ProtNLM"/>
    </source>
</evidence>
<feature type="transmembrane region" description="Helical" evidence="7">
    <location>
        <begin position="89"/>
        <end position="112"/>
    </location>
</feature>
<dbReference type="GO" id="GO:0043190">
    <property type="term" value="C:ATP-binding cassette (ABC) transporter complex"/>
    <property type="evidence" value="ECO:0007669"/>
    <property type="project" value="InterPro"/>
</dbReference>
<dbReference type="InterPro" id="IPR037294">
    <property type="entry name" value="ABC_BtuC-like"/>
</dbReference>
<evidence type="ECO:0000256" key="2">
    <source>
        <dbReference type="ARBA" id="ARBA00008034"/>
    </source>
</evidence>
<dbReference type="EMBL" id="MFPV01000035">
    <property type="protein sequence ID" value="OGH61786.1"/>
    <property type="molecule type" value="Genomic_DNA"/>
</dbReference>
<protein>
    <recommendedName>
        <fullName evidence="10">ABC transporter</fullName>
    </recommendedName>
</protein>
<keyword evidence="5 7" id="KW-0472">Membrane</keyword>
<dbReference type="PRINTS" id="PR00173">
    <property type="entry name" value="EDTRNSPORT"/>
</dbReference>
<dbReference type="GO" id="GO:0010043">
    <property type="term" value="P:response to zinc ion"/>
    <property type="evidence" value="ECO:0007669"/>
    <property type="project" value="TreeGrafter"/>
</dbReference>
<keyword evidence="6" id="KW-0813">Transport</keyword>
<feature type="transmembrane region" description="Helical" evidence="7">
    <location>
        <begin position="53"/>
        <end position="77"/>
    </location>
</feature>
<evidence type="ECO:0000256" key="1">
    <source>
        <dbReference type="ARBA" id="ARBA00004141"/>
    </source>
</evidence>
<feature type="transmembrane region" description="Helical" evidence="7">
    <location>
        <begin position="248"/>
        <end position="265"/>
    </location>
</feature>
<dbReference type="GO" id="GO:0055085">
    <property type="term" value="P:transmembrane transport"/>
    <property type="evidence" value="ECO:0007669"/>
    <property type="project" value="InterPro"/>
</dbReference>
<evidence type="ECO:0000256" key="7">
    <source>
        <dbReference type="SAM" id="Phobius"/>
    </source>
</evidence>
<evidence type="ECO:0000256" key="3">
    <source>
        <dbReference type="ARBA" id="ARBA00022692"/>
    </source>
</evidence>
<gene>
    <name evidence="8" type="ORF">A2848_01660</name>
</gene>
<feature type="transmembrane region" description="Helical" evidence="7">
    <location>
        <begin position="170"/>
        <end position="189"/>
    </location>
</feature>
<dbReference type="Gene3D" id="1.10.3470.10">
    <property type="entry name" value="ABC transporter involved in vitamin B12 uptake, BtuC"/>
    <property type="match status" value="1"/>
</dbReference>
<name>A0A1F6LQZ8_9BACT</name>
<dbReference type="AlphaFoldDB" id="A0A1F6LQZ8"/>
<comment type="subcellular location">
    <subcellularLocation>
        <location evidence="6">Cell membrane</location>
        <topology evidence="6">Multi-pass membrane protein</topology>
    </subcellularLocation>
    <subcellularLocation>
        <location evidence="1">Membrane</location>
        <topology evidence="1">Multi-pass membrane protein</topology>
    </subcellularLocation>
</comment>
<organism evidence="8 9">
    <name type="scientific">Candidatus Magasanikbacteria bacterium RIFCSPHIGHO2_01_FULL_50_8</name>
    <dbReference type="NCBI Taxonomy" id="1798674"/>
    <lineage>
        <taxon>Bacteria</taxon>
        <taxon>Candidatus Magasanikiibacteriota</taxon>
    </lineage>
</organism>
<feature type="transmembrane region" description="Helical" evidence="7">
    <location>
        <begin position="132"/>
        <end position="150"/>
    </location>
</feature>
<feature type="transmembrane region" description="Helical" evidence="7">
    <location>
        <begin position="195"/>
        <end position="212"/>
    </location>
</feature>
<feature type="transmembrane region" description="Helical" evidence="7">
    <location>
        <begin position="219"/>
        <end position="242"/>
    </location>
</feature>
<dbReference type="PANTHER" id="PTHR30477:SF0">
    <property type="entry name" value="METAL TRANSPORT SYSTEM MEMBRANE PROTEIN TM_0125-RELATED"/>
    <property type="match status" value="1"/>
</dbReference>
<evidence type="ECO:0000313" key="9">
    <source>
        <dbReference type="Proteomes" id="UP000176329"/>
    </source>
</evidence>
<evidence type="ECO:0000256" key="6">
    <source>
        <dbReference type="RuleBase" id="RU003943"/>
    </source>
</evidence>
<comment type="caution">
    <text evidence="8">The sequence shown here is derived from an EMBL/GenBank/DDBJ whole genome shotgun (WGS) entry which is preliminary data.</text>
</comment>
<sequence>MLEILSYPFFQRAIIVGVVMAIAAALLGVFVVIRRMSFFTDAIAHASLTGVALALLVGVHPFVGALAISILVGMLVARLQRHGKQETDTIIGVLFSISLALGVLLISVMRGYRGNLFNYLFGDIIAVSQSQVYASIALLALVIFVVCFTFRSLTKIALHEDMARVDGVRVSVIDTLFLILLSAVVAIGLSVVGAVLMGALMILPAASAQYFVRSFRGMVVASVIIGVVTMITGLLLAAALALPTGPTIVLSGAAIFVLSAVRGILTQNR</sequence>
<comment type="similarity">
    <text evidence="2 6">Belongs to the ABC-3 integral membrane protein family.</text>
</comment>
<accession>A0A1F6LQZ8</accession>
<evidence type="ECO:0000256" key="5">
    <source>
        <dbReference type="ARBA" id="ARBA00023136"/>
    </source>
</evidence>
<dbReference type="Pfam" id="PF00950">
    <property type="entry name" value="ABC-3"/>
    <property type="match status" value="1"/>
</dbReference>
<dbReference type="Proteomes" id="UP000176329">
    <property type="component" value="Unassembled WGS sequence"/>
</dbReference>
<keyword evidence="4 7" id="KW-1133">Transmembrane helix</keyword>
<proteinExistence type="inferred from homology"/>
<dbReference type="SUPFAM" id="SSF81345">
    <property type="entry name" value="ABC transporter involved in vitamin B12 uptake, BtuC"/>
    <property type="match status" value="1"/>
</dbReference>
<evidence type="ECO:0000313" key="8">
    <source>
        <dbReference type="EMBL" id="OGH61786.1"/>
    </source>
</evidence>
<dbReference type="PANTHER" id="PTHR30477">
    <property type="entry name" value="ABC-TRANSPORTER METAL-BINDING PROTEIN"/>
    <property type="match status" value="1"/>
</dbReference>
<keyword evidence="3 6" id="KW-0812">Transmembrane</keyword>
<reference evidence="8 9" key="1">
    <citation type="journal article" date="2016" name="Nat. Commun.">
        <title>Thousands of microbial genomes shed light on interconnected biogeochemical processes in an aquifer system.</title>
        <authorList>
            <person name="Anantharaman K."/>
            <person name="Brown C.T."/>
            <person name="Hug L.A."/>
            <person name="Sharon I."/>
            <person name="Castelle C.J."/>
            <person name="Probst A.J."/>
            <person name="Thomas B.C."/>
            <person name="Singh A."/>
            <person name="Wilkins M.J."/>
            <person name="Karaoz U."/>
            <person name="Brodie E.L."/>
            <person name="Williams K.H."/>
            <person name="Hubbard S.S."/>
            <person name="Banfield J.F."/>
        </authorList>
    </citation>
    <scope>NUCLEOTIDE SEQUENCE [LARGE SCALE GENOMIC DNA]</scope>
</reference>
<feature type="transmembrane region" description="Helical" evidence="7">
    <location>
        <begin position="12"/>
        <end position="33"/>
    </location>
</feature>
<dbReference type="InterPro" id="IPR001626">
    <property type="entry name" value="ABC_TroCD"/>
</dbReference>
<dbReference type="CDD" id="cd06550">
    <property type="entry name" value="TM_ABC_iron-siderophores_like"/>
    <property type="match status" value="1"/>
</dbReference>
<evidence type="ECO:0000256" key="4">
    <source>
        <dbReference type="ARBA" id="ARBA00022989"/>
    </source>
</evidence>